<evidence type="ECO:0000256" key="6">
    <source>
        <dbReference type="ARBA" id="ARBA00023236"/>
    </source>
</evidence>
<dbReference type="PRINTS" id="PR00726">
    <property type="entry name" value="LEXASERPTASE"/>
</dbReference>
<dbReference type="GO" id="GO:0016787">
    <property type="term" value="F:hydrolase activity"/>
    <property type="evidence" value="ECO:0007669"/>
    <property type="project" value="UniProtKB-KW"/>
</dbReference>
<dbReference type="PANTHER" id="PTHR33516:SF2">
    <property type="entry name" value="LEXA REPRESSOR-RELATED"/>
    <property type="match status" value="1"/>
</dbReference>
<dbReference type="Gene3D" id="3.40.50.300">
    <property type="entry name" value="P-loop containing nucleotide triphosphate hydrolases"/>
    <property type="match status" value="1"/>
</dbReference>
<feature type="domain" description="Schlafen group 3-like DNA/RNA helicase" evidence="9">
    <location>
        <begin position="261"/>
        <end position="606"/>
    </location>
</feature>
<dbReference type="InterPro" id="IPR015927">
    <property type="entry name" value="Peptidase_S24_S26A/B/C"/>
</dbReference>
<evidence type="ECO:0000256" key="2">
    <source>
        <dbReference type="ARBA" id="ARBA00022763"/>
    </source>
</evidence>
<evidence type="ECO:0000256" key="3">
    <source>
        <dbReference type="ARBA" id="ARBA00022801"/>
    </source>
</evidence>
<dbReference type="SUPFAM" id="SSF52540">
    <property type="entry name" value="P-loop containing nucleoside triphosphate hydrolases"/>
    <property type="match status" value="2"/>
</dbReference>
<keyword evidence="4 7" id="KW-0068">Autocatalytic cleavage</keyword>
<dbReference type="STRING" id="1619013.UT41_C0001G0554"/>
<gene>
    <name evidence="10" type="ORF">UT41_C0001G0554</name>
</gene>
<dbReference type="GO" id="GO:0009432">
    <property type="term" value="P:SOS response"/>
    <property type="evidence" value="ECO:0007669"/>
    <property type="project" value="UniProtKB-KW"/>
</dbReference>
<dbReference type="InterPro" id="IPR050077">
    <property type="entry name" value="LexA_repressor"/>
</dbReference>
<comment type="caution">
    <text evidence="10">The sequence shown here is derived from an EMBL/GenBank/DDBJ whole genome shotgun (WGS) entry which is preliminary data.</text>
</comment>
<evidence type="ECO:0000256" key="7">
    <source>
        <dbReference type="RuleBase" id="RU003991"/>
    </source>
</evidence>
<dbReference type="InterPro" id="IPR018647">
    <property type="entry name" value="SLFN_3-like_DNA/RNA_helicase"/>
</dbReference>
<feature type="domain" description="Peptidase S24/S26A/S26B/S26C" evidence="8">
    <location>
        <begin position="643"/>
        <end position="760"/>
    </location>
</feature>
<dbReference type="AlphaFoldDB" id="A0A0G0QRK7"/>
<reference evidence="10 11" key="1">
    <citation type="journal article" date="2015" name="Nature">
        <title>rRNA introns, odd ribosomes, and small enigmatic genomes across a large radiation of phyla.</title>
        <authorList>
            <person name="Brown C.T."/>
            <person name="Hug L.A."/>
            <person name="Thomas B.C."/>
            <person name="Sharon I."/>
            <person name="Castelle C.J."/>
            <person name="Singh A."/>
            <person name="Wilkins M.J."/>
            <person name="Williams K.H."/>
            <person name="Banfield J.F."/>
        </authorList>
    </citation>
    <scope>NUCLEOTIDE SEQUENCE [LARGE SCALE GENOMIC DNA]</scope>
</reference>
<dbReference type="Proteomes" id="UP000034665">
    <property type="component" value="Unassembled WGS sequence"/>
</dbReference>
<dbReference type="InterPro" id="IPR036286">
    <property type="entry name" value="LexA/Signal_pep-like_sf"/>
</dbReference>
<organism evidence="10 11">
    <name type="scientific">Candidatus Wolfebacteria bacterium GW2011_GWC2_39_22</name>
    <dbReference type="NCBI Taxonomy" id="1619013"/>
    <lineage>
        <taxon>Bacteria</taxon>
        <taxon>Candidatus Wolfeibacteriota</taxon>
    </lineage>
</organism>
<evidence type="ECO:0000256" key="1">
    <source>
        <dbReference type="ARBA" id="ARBA00007484"/>
    </source>
</evidence>
<dbReference type="InterPro" id="IPR027417">
    <property type="entry name" value="P-loop_NTPase"/>
</dbReference>
<dbReference type="GO" id="GO:0003677">
    <property type="term" value="F:DNA binding"/>
    <property type="evidence" value="ECO:0007669"/>
    <property type="project" value="InterPro"/>
</dbReference>
<dbReference type="CDD" id="cd06529">
    <property type="entry name" value="S24_LexA-like"/>
    <property type="match status" value="1"/>
</dbReference>
<evidence type="ECO:0000313" key="10">
    <source>
        <dbReference type="EMBL" id="KKR13010.1"/>
    </source>
</evidence>
<dbReference type="PANTHER" id="PTHR33516">
    <property type="entry name" value="LEXA REPRESSOR"/>
    <property type="match status" value="1"/>
</dbReference>
<accession>A0A0G0QRK7</accession>
<dbReference type="PATRIC" id="fig|1619013.3.peg.573"/>
<dbReference type="Pfam" id="PF09848">
    <property type="entry name" value="SLFN-g3_helicase"/>
    <property type="match status" value="1"/>
</dbReference>
<name>A0A0G0QRK7_9BACT</name>
<evidence type="ECO:0000256" key="5">
    <source>
        <dbReference type="ARBA" id="ARBA00023204"/>
    </source>
</evidence>
<protein>
    <submittedName>
        <fullName evidence="10">Uncharacterized protein</fullName>
    </submittedName>
</protein>
<dbReference type="SUPFAM" id="SSF51306">
    <property type="entry name" value="LexA/Signal peptidase"/>
    <property type="match status" value="1"/>
</dbReference>
<keyword evidence="5" id="KW-0234">DNA repair</keyword>
<dbReference type="InterPro" id="IPR006197">
    <property type="entry name" value="Peptidase_S24_LexA"/>
</dbReference>
<dbReference type="GO" id="GO:0006281">
    <property type="term" value="P:DNA repair"/>
    <property type="evidence" value="ECO:0007669"/>
    <property type="project" value="UniProtKB-KW"/>
</dbReference>
<dbReference type="Gene3D" id="2.10.109.10">
    <property type="entry name" value="Umud Fragment, subunit A"/>
    <property type="match status" value="1"/>
</dbReference>
<evidence type="ECO:0000259" key="9">
    <source>
        <dbReference type="Pfam" id="PF09848"/>
    </source>
</evidence>
<dbReference type="Pfam" id="PF00717">
    <property type="entry name" value="Peptidase_S24"/>
    <property type="match status" value="1"/>
</dbReference>
<proteinExistence type="inferred from homology"/>
<keyword evidence="2" id="KW-0227">DNA damage</keyword>
<evidence type="ECO:0000256" key="4">
    <source>
        <dbReference type="ARBA" id="ARBA00022813"/>
    </source>
</evidence>
<comment type="similarity">
    <text evidence="1 7">Belongs to the peptidase S24 family.</text>
</comment>
<evidence type="ECO:0000259" key="8">
    <source>
        <dbReference type="Pfam" id="PF00717"/>
    </source>
</evidence>
<keyword evidence="3 7" id="KW-0378">Hydrolase</keyword>
<dbReference type="InterPro" id="IPR039418">
    <property type="entry name" value="LexA-like"/>
</dbReference>
<dbReference type="EMBL" id="LBWR01000001">
    <property type="protein sequence ID" value="KKR13010.1"/>
    <property type="molecule type" value="Genomic_DNA"/>
</dbReference>
<keyword evidence="6" id="KW-0742">SOS response</keyword>
<dbReference type="GO" id="GO:0006355">
    <property type="term" value="P:regulation of DNA-templated transcription"/>
    <property type="evidence" value="ECO:0007669"/>
    <property type="project" value="InterPro"/>
</dbReference>
<evidence type="ECO:0000313" key="11">
    <source>
        <dbReference type="Proteomes" id="UP000034665"/>
    </source>
</evidence>
<sequence length="770" mass="87282">MIVYQATKENFLKDVSDRNIEDIVLSCVQDKLKMRVGQSERDSWKNSLKEMYFVLNDTLIPNDSGVAIEYRIPQTSKRIDFILTGQDKDNVEQVILIELKQWDKVQLTEKDAIVVTRFKSGLSEENHPSYQAWSYASLINGFNQTVYEEKIQLNPCAYLHNYIDDGIITNPFYSDYIAKAPIFLKNDKEKLREFIKKYVKYGDKKGTIYRIDSGKIKPSKSLANSLSSMLKGNNEFVMIDDQKIVYETTLGLAKRSSVTNKNVLIVEGGPGTGKSVVAINLLVALTKLGLNCRYVTKNSAPRDVYESMLTGDFKKSEISNMFSGSGAFTESEENTFDALIIDEAHRLNEKSGMFKNLGENQVKEIIQSSKFAIFFIDEDQKVTWSDIGAKEEIIKWADAQGARAYSLSLSSQFRCNGSDGYLAWLDDVLGIRETANTILDQEDYDFRVVSSPNDLKDLIFEKNKINNKARIVAGYCWDWVSKKNPSSKDIAIPEYNFEMKWNLATDGNLWILKPESVSEIGCIHTCQGLDMDYVGVIIGPDLIVRDNEVITDPSKRAKTDASLKGYKKGLKENPEITRKRADAIIKNTYRTLMTRGMKGCYVYFTDKETEKFFRDRIGNISSSKKVTLESILSPRVEEMISIPLVGSVPCGTPLFAEENIEKMISVEKKKIQSGMKYFILRASGDSMNEAGINDGDLILCKQKLTARENDLVVALIDDSATVKEFHRDGNKIILKPRSKNTEHQSRYFTEGDDFKIQGIVQEVIRPLEDK</sequence>